<proteinExistence type="predicted"/>
<dbReference type="Proteomes" id="UP000828390">
    <property type="component" value="Unassembled WGS sequence"/>
</dbReference>
<gene>
    <name evidence="1" type="ORF">DPMN_100738</name>
</gene>
<evidence type="ECO:0000313" key="1">
    <source>
        <dbReference type="EMBL" id="KAH3858119.1"/>
    </source>
</evidence>
<reference evidence="1" key="2">
    <citation type="submission" date="2020-11" db="EMBL/GenBank/DDBJ databases">
        <authorList>
            <person name="McCartney M.A."/>
            <person name="Auch B."/>
            <person name="Kono T."/>
            <person name="Mallez S."/>
            <person name="Becker A."/>
            <person name="Gohl D.M."/>
            <person name="Silverstein K.A.T."/>
            <person name="Koren S."/>
            <person name="Bechman K.B."/>
            <person name="Herman A."/>
            <person name="Abrahante J.E."/>
            <person name="Garbe J."/>
        </authorList>
    </citation>
    <scope>NUCLEOTIDE SEQUENCE</scope>
    <source>
        <strain evidence="1">Duluth1</strain>
        <tissue evidence="1">Whole animal</tissue>
    </source>
</reference>
<comment type="caution">
    <text evidence="1">The sequence shown here is derived from an EMBL/GenBank/DDBJ whole genome shotgun (WGS) entry which is preliminary data.</text>
</comment>
<name>A0A9D4R7P9_DREPO</name>
<organism evidence="1 2">
    <name type="scientific">Dreissena polymorpha</name>
    <name type="common">Zebra mussel</name>
    <name type="synonym">Mytilus polymorpha</name>
    <dbReference type="NCBI Taxonomy" id="45954"/>
    <lineage>
        <taxon>Eukaryota</taxon>
        <taxon>Metazoa</taxon>
        <taxon>Spiralia</taxon>
        <taxon>Lophotrochozoa</taxon>
        <taxon>Mollusca</taxon>
        <taxon>Bivalvia</taxon>
        <taxon>Autobranchia</taxon>
        <taxon>Heteroconchia</taxon>
        <taxon>Euheterodonta</taxon>
        <taxon>Imparidentia</taxon>
        <taxon>Neoheterodontei</taxon>
        <taxon>Myida</taxon>
        <taxon>Dreissenoidea</taxon>
        <taxon>Dreissenidae</taxon>
        <taxon>Dreissena</taxon>
    </lineage>
</organism>
<protein>
    <submittedName>
        <fullName evidence="1">Uncharacterized protein</fullName>
    </submittedName>
</protein>
<keyword evidence="2" id="KW-1185">Reference proteome</keyword>
<evidence type="ECO:0000313" key="2">
    <source>
        <dbReference type="Proteomes" id="UP000828390"/>
    </source>
</evidence>
<dbReference type="AlphaFoldDB" id="A0A9D4R7P9"/>
<sequence>MLDSAWQEVSRQTIHGCWRRALGDAIGSDEADDSDGEFEGFSAADVSQAEKHLADFNSFSAVDVNKSRDAFGVTDDEIDHWLKIDDELATTAHLTDEEIVANATGACTEADENDNDEEEEMEPLPAMSSIVRGLEEGLCRRNIGSDLSSAQHHRPCTSRSQRLVQAEKDDGIFHIL</sequence>
<accession>A0A9D4R7P9</accession>
<dbReference type="EMBL" id="JAIWYP010000003">
    <property type="protein sequence ID" value="KAH3858119.1"/>
    <property type="molecule type" value="Genomic_DNA"/>
</dbReference>
<reference evidence="1" key="1">
    <citation type="journal article" date="2019" name="bioRxiv">
        <title>The Genome of the Zebra Mussel, Dreissena polymorpha: A Resource for Invasive Species Research.</title>
        <authorList>
            <person name="McCartney M.A."/>
            <person name="Auch B."/>
            <person name="Kono T."/>
            <person name="Mallez S."/>
            <person name="Zhang Y."/>
            <person name="Obille A."/>
            <person name="Becker A."/>
            <person name="Abrahante J.E."/>
            <person name="Garbe J."/>
            <person name="Badalamenti J.P."/>
            <person name="Herman A."/>
            <person name="Mangelson H."/>
            <person name="Liachko I."/>
            <person name="Sullivan S."/>
            <person name="Sone E.D."/>
            <person name="Koren S."/>
            <person name="Silverstein K.A.T."/>
            <person name="Beckman K.B."/>
            <person name="Gohl D.M."/>
        </authorList>
    </citation>
    <scope>NUCLEOTIDE SEQUENCE</scope>
    <source>
        <strain evidence="1">Duluth1</strain>
        <tissue evidence="1">Whole animal</tissue>
    </source>
</reference>